<dbReference type="AlphaFoldDB" id="A0A8R2A351"/>
<dbReference type="PANTHER" id="PTHR13500">
    <property type="entry name" value="NUCLEOLAR PRERIBOSOMAL-ASSOCIATED PROTEIN 1"/>
    <property type="match status" value="1"/>
</dbReference>
<evidence type="ECO:0000259" key="1">
    <source>
        <dbReference type="Pfam" id="PF16201"/>
    </source>
</evidence>
<dbReference type="EnsemblMetazoa" id="XM_001943311.5">
    <property type="protein sequence ID" value="XP_001943346.2"/>
    <property type="gene ID" value="LOC100161797"/>
</dbReference>
<feature type="domain" description="URB1 C-terminal" evidence="1">
    <location>
        <begin position="474"/>
        <end position="651"/>
    </location>
</feature>
<dbReference type="GeneID" id="100161797"/>
<organism evidence="2 3">
    <name type="scientific">Acyrthosiphon pisum</name>
    <name type="common">Pea aphid</name>
    <dbReference type="NCBI Taxonomy" id="7029"/>
    <lineage>
        <taxon>Eukaryota</taxon>
        <taxon>Metazoa</taxon>
        <taxon>Ecdysozoa</taxon>
        <taxon>Arthropoda</taxon>
        <taxon>Hexapoda</taxon>
        <taxon>Insecta</taxon>
        <taxon>Pterygota</taxon>
        <taxon>Neoptera</taxon>
        <taxon>Paraneoptera</taxon>
        <taxon>Hemiptera</taxon>
        <taxon>Sternorrhyncha</taxon>
        <taxon>Aphidomorpha</taxon>
        <taxon>Aphidoidea</taxon>
        <taxon>Aphididae</taxon>
        <taxon>Macrosiphini</taxon>
        <taxon>Acyrthosiphon</taxon>
    </lineage>
</organism>
<dbReference type="InterPro" id="IPR039844">
    <property type="entry name" value="URB1"/>
</dbReference>
<proteinExistence type="predicted"/>
<dbReference type="GO" id="GO:0000463">
    <property type="term" value="P:maturation of LSU-rRNA from tricistronic rRNA transcript (SSU-rRNA, 5.8S rRNA, LSU-rRNA)"/>
    <property type="evidence" value="ECO:0007669"/>
    <property type="project" value="TreeGrafter"/>
</dbReference>
<keyword evidence="3" id="KW-1185">Reference proteome</keyword>
<dbReference type="Proteomes" id="UP000007819">
    <property type="component" value="Chromosome A2"/>
</dbReference>
<dbReference type="PANTHER" id="PTHR13500:SF0">
    <property type="entry name" value="NUCLEOLAR PRE-RIBOSOMAL-ASSOCIATED PROTEIN 1"/>
    <property type="match status" value="1"/>
</dbReference>
<dbReference type="GO" id="GO:0000466">
    <property type="term" value="P:maturation of 5.8S rRNA from tricistronic rRNA transcript (SSU-rRNA, 5.8S rRNA, LSU-rRNA)"/>
    <property type="evidence" value="ECO:0007669"/>
    <property type="project" value="TreeGrafter"/>
</dbReference>
<name>A0A8R2A351_ACYPI</name>
<dbReference type="OrthoDB" id="72892at2759"/>
<dbReference type="KEGG" id="api:100161797"/>
<dbReference type="RefSeq" id="XP_001943346.2">
    <property type="nucleotide sequence ID" value="XM_001943311.4"/>
</dbReference>
<reference evidence="3" key="1">
    <citation type="submission" date="2010-06" db="EMBL/GenBank/DDBJ databases">
        <authorList>
            <person name="Jiang H."/>
            <person name="Abraham K."/>
            <person name="Ali S."/>
            <person name="Alsbrooks S.L."/>
            <person name="Anim B.N."/>
            <person name="Anosike U.S."/>
            <person name="Attaway T."/>
            <person name="Bandaranaike D.P."/>
            <person name="Battles P.K."/>
            <person name="Bell S.N."/>
            <person name="Bell A.V."/>
            <person name="Beltran B."/>
            <person name="Bickham C."/>
            <person name="Bustamante Y."/>
            <person name="Caleb T."/>
            <person name="Canada A."/>
            <person name="Cardenas V."/>
            <person name="Carter K."/>
            <person name="Chacko J."/>
            <person name="Chandrabose M.N."/>
            <person name="Chavez D."/>
            <person name="Chavez A."/>
            <person name="Chen L."/>
            <person name="Chu H.-S."/>
            <person name="Claassen K.J."/>
            <person name="Cockrell R."/>
            <person name="Collins M."/>
            <person name="Cooper J.A."/>
            <person name="Cree A."/>
            <person name="Curry S.M."/>
            <person name="Da Y."/>
            <person name="Dao M.D."/>
            <person name="Das B."/>
            <person name="Davila M.-L."/>
            <person name="Davy-Carroll L."/>
            <person name="Denson S."/>
            <person name="Dinh H."/>
            <person name="Ebong V.E."/>
            <person name="Edwards J.R."/>
            <person name="Egan A."/>
            <person name="El-Daye J."/>
            <person name="Escobedo L."/>
            <person name="Fernandez S."/>
            <person name="Fernando P.R."/>
            <person name="Flagg N."/>
            <person name="Forbes L.D."/>
            <person name="Fowler R.G."/>
            <person name="Fu Q."/>
            <person name="Gabisi R.A."/>
            <person name="Ganer J."/>
            <person name="Garbino Pronczuk A."/>
            <person name="Garcia R.M."/>
            <person name="Garner T."/>
            <person name="Garrett T.E."/>
            <person name="Gonzalez D.A."/>
            <person name="Hamid H."/>
            <person name="Hawkins E.S."/>
            <person name="Hirani K."/>
            <person name="Hogues M.E."/>
            <person name="Hollins B."/>
            <person name="Hsiao C.-H."/>
            <person name="Jabil R."/>
            <person name="James M.L."/>
            <person name="Jhangiani S.N."/>
            <person name="Johnson B."/>
            <person name="Johnson Q."/>
            <person name="Joshi V."/>
            <person name="Kalu J.B."/>
            <person name="Kam C."/>
            <person name="Kashfia A."/>
            <person name="Keebler J."/>
            <person name="Kisamo H."/>
            <person name="Kovar C.L."/>
            <person name="Lago L.A."/>
            <person name="Lai C.-Y."/>
            <person name="Laidlaw J."/>
            <person name="Lara F."/>
            <person name="Le T.-K."/>
            <person name="Lee S.L."/>
            <person name="Legall F.H."/>
            <person name="Lemon S.J."/>
            <person name="Lewis L.R."/>
            <person name="Li B."/>
            <person name="Liu Y."/>
            <person name="Liu Y.-S."/>
            <person name="Lopez J."/>
            <person name="Lozado R.J."/>
            <person name="Lu J."/>
            <person name="Madu R.C."/>
            <person name="Maheshwari M."/>
            <person name="Maheshwari R."/>
            <person name="Malloy K."/>
            <person name="Martinez E."/>
            <person name="Mathew T."/>
            <person name="Mercado I.C."/>
            <person name="Mercado C."/>
            <person name="Meyer B."/>
            <person name="Montgomery K."/>
            <person name="Morgan M.B."/>
            <person name="Munidasa M."/>
            <person name="Nazareth L.V."/>
            <person name="Nelson J."/>
            <person name="Ng B.M."/>
            <person name="Nguyen N.B."/>
            <person name="Nguyen P.Q."/>
            <person name="Nguyen T."/>
            <person name="Obregon M."/>
            <person name="Okwuonu G.O."/>
            <person name="Onwere C.G."/>
            <person name="Orozco G."/>
            <person name="Parra A."/>
            <person name="Patel S."/>
            <person name="Patil S."/>
            <person name="Perez A."/>
            <person name="Perez Y."/>
            <person name="Pham C."/>
            <person name="Primus E.L."/>
            <person name="Pu L.-L."/>
            <person name="Puazo M."/>
            <person name="Qin X."/>
            <person name="Quiroz J.B."/>
            <person name="Reese J."/>
            <person name="Richards S."/>
            <person name="Rives C.M."/>
            <person name="Robberts R."/>
            <person name="Ruiz S.J."/>
            <person name="Ruiz M.J."/>
            <person name="Santibanez J."/>
            <person name="Schneider B.W."/>
            <person name="Sisson I."/>
            <person name="Smith M."/>
            <person name="Sodergren E."/>
            <person name="Song X.-Z."/>
            <person name="Song B.B."/>
            <person name="Summersgill H."/>
            <person name="Thelus R."/>
            <person name="Thornton R.D."/>
            <person name="Trejos Z.Y."/>
            <person name="Usmani K."/>
            <person name="Vattathil S."/>
            <person name="Villasana D."/>
            <person name="Walker D.L."/>
            <person name="Wang S."/>
            <person name="Wang K."/>
            <person name="White C.S."/>
            <person name="Williams A.C."/>
            <person name="Williamson J."/>
            <person name="Wilson K."/>
            <person name="Woghiren I.O."/>
            <person name="Woodworth J.R."/>
            <person name="Worley K.C."/>
            <person name="Wright R.A."/>
            <person name="Wu W."/>
            <person name="Young L."/>
            <person name="Zhang L."/>
            <person name="Zhang J."/>
            <person name="Zhu Y."/>
            <person name="Muzny D.M."/>
            <person name="Weinstock G."/>
            <person name="Gibbs R.A."/>
        </authorList>
    </citation>
    <scope>NUCLEOTIDE SEQUENCE [LARGE SCALE GENOMIC DNA]</scope>
    <source>
        <strain evidence="3">LSR1</strain>
    </source>
</reference>
<accession>A0A8R2A351</accession>
<dbReference type="InterPro" id="IPR032436">
    <property type="entry name" value="URB1_C"/>
</dbReference>
<protein>
    <recommendedName>
        <fullName evidence="1">URB1 C-terminal domain-containing protein</fullName>
    </recommendedName>
</protein>
<sequence length="799" mass="91986">MENYQVKLKEFIENKKYLDDQQFTDIAEYICENTVSNELLDLVLKYLEIYSQQISCISKRLFVHLLSNTEKEALHPLVLFLALRHNDIDYNLNLDNLSVEKWTYLMSAFYQRIPEMLFDPVLIRNMKDKINAYKMLIESPQWFNENRDIFIGLHLIEFDEDECGKLFTKLKINWSIFKITATAVSFVDLVAAKCNKELEFTQFLITALFSLPPESDDIAWLSNQIINNLKLLETNCPIEISDWDAITIKAIKYGLVEENPEYGFIRVLRKLVKKANIDKSILSKTFELLAGYSQFSNIMLNRGAKQIQKEEVLRLIETLVKKEPSIMALSHVPLFLCSYNASLSVVDQILLRILFRYEENSIPMSNYRPYLWGSFAISHYQVKNHLISKTLNSFPSTTEVLSYIPLKRLKETISCFPINRPLNIKDQKIVLYTTKDSKDPSQMFDPAFFLPMISSLLATEAPLSIEKFSRNGCLSMVLACLSSYDCLMRKAAYHVLTLLRSHLFCRRAENLFWDHFSSWVAQGIQDLHLKPPPQLSMIQALFLGRMVLAMANHEKGIETTCCKILLARPAARLNHIPEFKSFLTAYSEHKDKTIHNRWFFEILRDGTRSASDWLVLKNMDLFNLFLVIFKCGLQKDRLLILKIMEATFRIHPATNGGTGPWALSLMMAISKYPNELSTEEILLTFKCLQSLSGSSYISLPAVDFWLSLFLQYGKNPDISLEGFGTLNNLVSKFQNVSELFDDGNLKDILDCGIDSNIISNDEAFKCQSVLEYGIGGIHIQETNTYIFLPTLLKILKSKV</sequence>
<dbReference type="GO" id="GO:0005730">
    <property type="term" value="C:nucleolus"/>
    <property type="evidence" value="ECO:0007669"/>
    <property type="project" value="TreeGrafter"/>
</dbReference>
<reference evidence="2" key="2">
    <citation type="submission" date="2022-06" db="UniProtKB">
        <authorList>
            <consortium name="EnsemblMetazoa"/>
        </authorList>
    </citation>
    <scope>IDENTIFICATION</scope>
</reference>
<evidence type="ECO:0000313" key="3">
    <source>
        <dbReference type="Proteomes" id="UP000007819"/>
    </source>
</evidence>
<dbReference type="Pfam" id="PF16201">
    <property type="entry name" value="NopRA1"/>
    <property type="match status" value="1"/>
</dbReference>
<evidence type="ECO:0000313" key="2">
    <source>
        <dbReference type="EnsemblMetazoa" id="XP_001943346.2"/>
    </source>
</evidence>